<reference key="1">
    <citation type="submission" date="2010-09" db="EMBL/GenBank/DDBJ databases">
        <title>Complete sequence of Caldicellulosiruptor owensensis OL.</title>
        <authorList>
            <consortium name="US DOE Joint Genome Institute"/>
            <person name="Lucas S."/>
            <person name="Copeland A."/>
            <person name="Lapidus A."/>
            <person name="Cheng J.-F."/>
            <person name="Bruce D."/>
            <person name="Goodwin L."/>
            <person name="Pitluck S."/>
            <person name="Davenport K."/>
            <person name="Detter J.C."/>
            <person name="Han C."/>
            <person name="Tapia R."/>
            <person name="Land M."/>
            <person name="Hauser L."/>
            <person name="Chang Y.-J."/>
            <person name="Jeffries C."/>
            <person name="Kyrpides N."/>
            <person name="Ivanova N."/>
            <person name="Mikhailova N."/>
            <person name="Blumer-Schuette S.E."/>
            <person name="Kelly R.M."/>
            <person name="Woyke T."/>
        </authorList>
    </citation>
    <scope>NUCLEOTIDE SEQUENCE</scope>
    <source>
        <strain>OL</strain>
    </source>
</reference>
<dbReference type="KEGG" id="cow:Calow_0077"/>
<reference evidence="2 3" key="2">
    <citation type="journal article" date="2011" name="J. Bacteriol.">
        <title>Complete genome sequences for the anaerobic, extremely thermophilic plant biomass-degrading bacteria Caldicellulosiruptor hydrothermalis, Caldicellulosiruptor kristjanssonii, Caldicellulosiruptor kronotskyensis, Caldicellulosiruptor owensenis, and Caldicellulosiruptor lactoaceticus.</title>
        <authorList>
            <person name="Blumer-Schuette S.E."/>
            <person name="Ozdemir I."/>
            <person name="Mistry D."/>
            <person name="Lucas S."/>
            <person name="Lapidus A."/>
            <person name="Cheng J.F."/>
            <person name="Goodwin L.A."/>
            <person name="Pitluck S."/>
            <person name="Land M.L."/>
            <person name="Hauser L.J."/>
            <person name="Woyke T."/>
            <person name="Mikhailova N."/>
            <person name="Pati A."/>
            <person name="Kyrpides N.C."/>
            <person name="Ivanova N."/>
            <person name="Detter J.C."/>
            <person name="Walston-Davenport K."/>
            <person name="Han S."/>
            <person name="Adams M.W."/>
            <person name="Kelly R.M."/>
        </authorList>
    </citation>
    <scope>NUCLEOTIDE SEQUENCE [LARGE SCALE GENOMIC DNA]</scope>
    <source>
        <strain evidence="3">ATCC 700167 / DSM 13100 / OL</strain>
    </source>
</reference>
<dbReference type="Proteomes" id="UP000006889">
    <property type="component" value="Chromosome"/>
</dbReference>
<sequence length="60" mass="7267">MMFLKIRENKDQMQRNFFAHCGLEENFVIVNEENEGIYVKYIEDLPELRKMVGKMLLEQI</sequence>
<evidence type="ECO:0000313" key="2">
    <source>
        <dbReference type="EMBL" id="ADQ03687.1"/>
    </source>
</evidence>
<gene>
    <name evidence="2" type="ordered locus">Calow_0077</name>
</gene>
<protein>
    <submittedName>
        <fullName evidence="2">CRISPR-associated protein DxTHG</fullName>
    </submittedName>
</protein>
<dbReference type="Gene3D" id="1.10.3740.10">
    <property type="entry name" value="SSO1389-like domains"/>
    <property type="match status" value="1"/>
</dbReference>
<dbReference type="Pfam" id="PF09455">
    <property type="entry name" value="Csx1_HEPN"/>
    <property type="match status" value="1"/>
</dbReference>
<dbReference type="SUPFAM" id="SSF160980">
    <property type="entry name" value="SSO1389-like"/>
    <property type="match status" value="1"/>
</dbReference>
<dbReference type="HOGENOM" id="CLU_2932552_0_0_9"/>
<proteinExistence type="predicted"/>
<name>E4Q259_CALOW</name>
<evidence type="ECO:0000313" key="3">
    <source>
        <dbReference type="Proteomes" id="UP000006889"/>
    </source>
</evidence>
<dbReference type="EMBL" id="CP002216">
    <property type="protein sequence ID" value="ADQ03687.1"/>
    <property type="molecule type" value="Genomic_DNA"/>
</dbReference>
<organism evidence="2 3">
    <name type="scientific">Caldicellulosiruptor owensensis (strain ATCC 700167 / DSM 13100 / OL)</name>
    <dbReference type="NCBI Taxonomy" id="632518"/>
    <lineage>
        <taxon>Bacteria</taxon>
        <taxon>Bacillati</taxon>
        <taxon>Bacillota</taxon>
        <taxon>Bacillota incertae sedis</taxon>
        <taxon>Caldicellulosiruptorales</taxon>
        <taxon>Caldicellulosiruptoraceae</taxon>
        <taxon>Caldicellulosiruptor</taxon>
    </lineage>
</organism>
<dbReference type="InterPro" id="IPR027419">
    <property type="entry name" value="CRISPR-assoc_Csx1_C"/>
</dbReference>
<dbReference type="AlphaFoldDB" id="E4Q259"/>
<keyword evidence="3" id="KW-1185">Reference proteome</keyword>
<accession>E4Q259</accession>
<feature type="domain" description="CRISPR system endoribonuclease Csx1-like HEPN" evidence="1">
    <location>
        <begin position="8"/>
        <end position="41"/>
    </location>
</feature>
<evidence type="ECO:0000259" key="1">
    <source>
        <dbReference type="Pfam" id="PF09455"/>
    </source>
</evidence>
<dbReference type="InterPro" id="IPR019016">
    <property type="entry name" value="Csx1-like_HEPN"/>
</dbReference>